<dbReference type="InterPro" id="IPR003477">
    <property type="entry name" value="PemK-like"/>
</dbReference>
<dbReference type="GO" id="GO:0003677">
    <property type="term" value="F:DNA binding"/>
    <property type="evidence" value="ECO:0007669"/>
    <property type="project" value="InterPro"/>
</dbReference>
<organism evidence="1 2">
    <name type="scientific">Candidatus Kaiserbacteria bacterium RIFCSPHIGHO2_02_FULL_55_25</name>
    <dbReference type="NCBI Taxonomy" id="1798498"/>
    <lineage>
        <taxon>Bacteria</taxon>
        <taxon>Candidatus Kaiseribacteriota</taxon>
    </lineage>
</organism>
<proteinExistence type="predicted"/>
<dbReference type="InterPro" id="IPR011067">
    <property type="entry name" value="Plasmid_toxin/cell-grow_inhib"/>
</dbReference>
<dbReference type="EMBL" id="MFLL01000022">
    <property type="protein sequence ID" value="OGG69048.1"/>
    <property type="molecule type" value="Genomic_DNA"/>
</dbReference>
<dbReference type="Pfam" id="PF02452">
    <property type="entry name" value="PemK_toxin"/>
    <property type="match status" value="1"/>
</dbReference>
<dbReference type="AlphaFoldDB" id="A0A1F6E5V8"/>
<sequence length="128" mass="14698">MEKDFDTWNEQKKRIHAREDILLYRERDVRWCQLGINVGFEQDGTGAERARPVLILRAFSRSVCLVVPLTTSSKRNPYYVSVGTVGGRKAFAIISQLRLVDTKRLDQKIGFLRGKIFEGVRKAVKAML</sequence>
<evidence type="ECO:0000313" key="1">
    <source>
        <dbReference type="EMBL" id="OGG69048.1"/>
    </source>
</evidence>
<name>A0A1F6E5V8_9BACT</name>
<dbReference type="SUPFAM" id="SSF50118">
    <property type="entry name" value="Cell growth inhibitor/plasmid maintenance toxic component"/>
    <property type="match status" value="1"/>
</dbReference>
<protein>
    <submittedName>
        <fullName evidence="1">Uncharacterized protein</fullName>
    </submittedName>
</protein>
<accession>A0A1F6E5V8</accession>
<reference evidence="1 2" key="1">
    <citation type="journal article" date="2016" name="Nat. Commun.">
        <title>Thousands of microbial genomes shed light on interconnected biogeochemical processes in an aquifer system.</title>
        <authorList>
            <person name="Anantharaman K."/>
            <person name="Brown C.T."/>
            <person name="Hug L.A."/>
            <person name="Sharon I."/>
            <person name="Castelle C.J."/>
            <person name="Probst A.J."/>
            <person name="Thomas B.C."/>
            <person name="Singh A."/>
            <person name="Wilkins M.J."/>
            <person name="Karaoz U."/>
            <person name="Brodie E.L."/>
            <person name="Williams K.H."/>
            <person name="Hubbard S.S."/>
            <person name="Banfield J.F."/>
        </authorList>
    </citation>
    <scope>NUCLEOTIDE SEQUENCE [LARGE SCALE GENOMIC DNA]</scope>
</reference>
<dbReference type="Proteomes" id="UP000176914">
    <property type="component" value="Unassembled WGS sequence"/>
</dbReference>
<gene>
    <name evidence="1" type="ORF">A3C20_04860</name>
</gene>
<evidence type="ECO:0000313" key="2">
    <source>
        <dbReference type="Proteomes" id="UP000176914"/>
    </source>
</evidence>
<dbReference type="Gene3D" id="2.30.30.110">
    <property type="match status" value="1"/>
</dbReference>
<comment type="caution">
    <text evidence="1">The sequence shown here is derived from an EMBL/GenBank/DDBJ whole genome shotgun (WGS) entry which is preliminary data.</text>
</comment>